<dbReference type="GO" id="GO:0005829">
    <property type="term" value="C:cytosol"/>
    <property type="evidence" value="ECO:0007669"/>
    <property type="project" value="TreeGrafter"/>
</dbReference>
<comment type="caution">
    <text evidence="2">The sequence shown here is derived from an EMBL/GenBank/DDBJ whole genome shotgun (WGS) entry which is preliminary data.</text>
</comment>
<accession>A0A0B3Y7T1</accession>
<dbReference type="OrthoDB" id="9795923at2"/>
<dbReference type="PANTHER" id="PTHR33221:SF4">
    <property type="entry name" value="HTH-TYPE TRANSCRIPTIONAL REPRESSOR NSRR"/>
    <property type="match status" value="1"/>
</dbReference>
<dbReference type="GO" id="GO:0003700">
    <property type="term" value="F:DNA-binding transcription factor activity"/>
    <property type="evidence" value="ECO:0007669"/>
    <property type="project" value="TreeGrafter"/>
</dbReference>
<dbReference type="GO" id="GO:0003677">
    <property type="term" value="F:DNA binding"/>
    <property type="evidence" value="ECO:0007669"/>
    <property type="project" value="UniProtKB-KW"/>
</dbReference>
<dbReference type="Pfam" id="PF02082">
    <property type="entry name" value="Rrf2"/>
    <property type="match status" value="1"/>
</dbReference>
<name>A0A0B3Y7T1_9ALTE</name>
<dbReference type="SUPFAM" id="SSF46785">
    <property type="entry name" value="Winged helix' DNA-binding domain"/>
    <property type="match status" value="1"/>
</dbReference>
<keyword evidence="3" id="KW-1185">Reference proteome</keyword>
<dbReference type="PROSITE" id="PS51197">
    <property type="entry name" value="HTH_RRF2_2"/>
    <property type="match status" value="1"/>
</dbReference>
<dbReference type="InterPro" id="IPR036388">
    <property type="entry name" value="WH-like_DNA-bd_sf"/>
</dbReference>
<dbReference type="NCBIfam" id="TIGR00738">
    <property type="entry name" value="rrf2_super"/>
    <property type="match status" value="1"/>
</dbReference>
<dbReference type="InterPro" id="IPR036390">
    <property type="entry name" value="WH_DNA-bd_sf"/>
</dbReference>
<keyword evidence="1" id="KW-0238">DNA-binding</keyword>
<dbReference type="PANTHER" id="PTHR33221">
    <property type="entry name" value="WINGED HELIX-TURN-HELIX TRANSCRIPTIONAL REGULATOR, RRF2 FAMILY"/>
    <property type="match status" value="1"/>
</dbReference>
<evidence type="ECO:0008006" key="4">
    <source>
        <dbReference type="Google" id="ProtNLM"/>
    </source>
</evidence>
<evidence type="ECO:0000313" key="3">
    <source>
        <dbReference type="Proteomes" id="UP000031197"/>
    </source>
</evidence>
<dbReference type="InterPro" id="IPR000944">
    <property type="entry name" value="Tscrpt_reg_Rrf2"/>
</dbReference>
<dbReference type="RefSeq" id="WP_039222452.1">
    <property type="nucleotide sequence ID" value="NZ_JWLW01000056.1"/>
</dbReference>
<gene>
    <name evidence="2" type="ORF">RJ41_14820</name>
</gene>
<sequence length="150" mass="16684">MKINTFTNLAFRVLIYLALRKNHLVKTSDIADAYFVSFNHLKKVITLLIEQGYVTGTKGRGGGITLAKEAEEINLGDVFRLTVEDVALAECFASPTNKCVISPACRLKSILQNAADKFISELDQFTLYDLVKDREGALAMHLAIDFIEVE</sequence>
<organism evidence="2 3">
    <name type="scientific">Alteromonas marina</name>
    <dbReference type="NCBI Taxonomy" id="203795"/>
    <lineage>
        <taxon>Bacteria</taxon>
        <taxon>Pseudomonadati</taxon>
        <taxon>Pseudomonadota</taxon>
        <taxon>Gammaproteobacteria</taxon>
        <taxon>Alteromonadales</taxon>
        <taxon>Alteromonadaceae</taxon>
        <taxon>Alteromonas/Salinimonas group</taxon>
        <taxon>Alteromonas</taxon>
    </lineage>
</organism>
<dbReference type="AlphaFoldDB" id="A0A0B3Y7T1"/>
<reference evidence="2 3" key="1">
    <citation type="submission" date="2014-12" db="EMBL/GenBank/DDBJ databases">
        <title>Genome sequencing of Alteromonas marina AD001.</title>
        <authorList>
            <person name="Adrian T.G.S."/>
            <person name="Chan K.G."/>
        </authorList>
    </citation>
    <scope>NUCLEOTIDE SEQUENCE [LARGE SCALE GENOMIC DNA]</scope>
    <source>
        <strain evidence="2 3">AD001</strain>
    </source>
</reference>
<protein>
    <recommendedName>
        <fullName evidence="4">BadM/Rrf2 family transcriptional regulator</fullName>
    </recommendedName>
</protein>
<evidence type="ECO:0000256" key="1">
    <source>
        <dbReference type="ARBA" id="ARBA00023125"/>
    </source>
</evidence>
<dbReference type="EMBL" id="JWLW01000056">
    <property type="protein sequence ID" value="KHT46338.1"/>
    <property type="molecule type" value="Genomic_DNA"/>
</dbReference>
<proteinExistence type="predicted"/>
<dbReference type="Gene3D" id="1.10.10.10">
    <property type="entry name" value="Winged helix-like DNA-binding domain superfamily/Winged helix DNA-binding domain"/>
    <property type="match status" value="1"/>
</dbReference>
<dbReference type="Proteomes" id="UP000031197">
    <property type="component" value="Unassembled WGS sequence"/>
</dbReference>
<evidence type="ECO:0000313" key="2">
    <source>
        <dbReference type="EMBL" id="KHT46338.1"/>
    </source>
</evidence>